<keyword evidence="1" id="KW-0238">DNA-binding</keyword>
<dbReference type="Pfam" id="PF00010">
    <property type="entry name" value="HLH"/>
    <property type="match status" value="1"/>
</dbReference>
<dbReference type="Gene3D" id="4.10.280.10">
    <property type="entry name" value="Helix-loop-helix DNA-binding domain"/>
    <property type="match status" value="1"/>
</dbReference>
<organism evidence="4 6">
    <name type="scientific">Dracunculus medinensis</name>
    <name type="common">Guinea worm</name>
    <dbReference type="NCBI Taxonomy" id="318479"/>
    <lineage>
        <taxon>Eukaryota</taxon>
        <taxon>Metazoa</taxon>
        <taxon>Ecdysozoa</taxon>
        <taxon>Nematoda</taxon>
        <taxon>Chromadorea</taxon>
        <taxon>Rhabditida</taxon>
        <taxon>Spirurina</taxon>
        <taxon>Dracunculoidea</taxon>
        <taxon>Dracunculidae</taxon>
        <taxon>Dracunculus</taxon>
    </lineage>
</organism>
<reference evidence="6" key="1">
    <citation type="submission" date="2017-02" db="UniProtKB">
        <authorList>
            <consortium name="WormBaseParasite"/>
        </authorList>
    </citation>
    <scope>IDENTIFICATION</scope>
</reference>
<proteinExistence type="predicted"/>
<dbReference type="GO" id="GO:0046983">
    <property type="term" value="F:protein dimerization activity"/>
    <property type="evidence" value="ECO:0007669"/>
    <property type="project" value="InterPro"/>
</dbReference>
<dbReference type="EMBL" id="UYYG01000015">
    <property type="protein sequence ID" value="VDN51202.1"/>
    <property type="molecule type" value="Genomic_DNA"/>
</dbReference>
<dbReference type="InterPro" id="IPR050283">
    <property type="entry name" value="E-box_TF_Regulators"/>
</dbReference>
<evidence type="ECO:0000259" key="2">
    <source>
        <dbReference type="PROSITE" id="PS50888"/>
    </source>
</evidence>
<protein>
    <submittedName>
        <fullName evidence="6">BHLH domain-containing protein</fullName>
    </submittedName>
</protein>
<name>A0A0N4UFQ1_DRAME</name>
<dbReference type="Proteomes" id="UP000038040">
    <property type="component" value="Unplaced"/>
</dbReference>
<evidence type="ECO:0000313" key="3">
    <source>
        <dbReference type="EMBL" id="VDN51202.1"/>
    </source>
</evidence>
<dbReference type="InterPro" id="IPR011598">
    <property type="entry name" value="bHLH_dom"/>
</dbReference>
<feature type="domain" description="BHLH" evidence="2">
    <location>
        <begin position="29"/>
        <end position="81"/>
    </location>
</feature>
<dbReference type="GO" id="GO:0032502">
    <property type="term" value="P:developmental process"/>
    <property type="evidence" value="ECO:0007669"/>
    <property type="project" value="TreeGrafter"/>
</dbReference>
<dbReference type="AlphaFoldDB" id="A0A0N4UFQ1"/>
<dbReference type="GO" id="GO:0000977">
    <property type="term" value="F:RNA polymerase II transcription regulatory region sequence-specific DNA binding"/>
    <property type="evidence" value="ECO:0007669"/>
    <property type="project" value="TreeGrafter"/>
</dbReference>
<keyword evidence="5" id="KW-1185">Reference proteome</keyword>
<accession>A0A0N4UFQ1</accession>
<evidence type="ECO:0000313" key="4">
    <source>
        <dbReference type="Proteomes" id="UP000038040"/>
    </source>
</evidence>
<dbReference type="SUPFAM" id="SSF47459">
    <property type="entry name" value="HLH, helix-loop-helix DNA-binding domain"/>
    <property type="match status" value="1"/>
</dbReference>
<dbReference type="WBParaSite" id="DME_0000627801-mRNA-1">
    <property type="protein sequence ID" value="DME_0000627801-mRNA-1"/>
    <property type="gene ID" value="DME_0000627801"/>
</dbReference>
<dbReference type="InterPro" id="IPR036638">
    <property type="entry name" value="HLH_DNA-bd_sf"/>
</dbReference>
<dbReference type="GO" id="GO:0000981">
    <property type="term" value="F:DNA-binding transcription factor activity, RNA polymerase II-specific"/>
    <property type="evidence" value="ECO:0007669"/>
    <property type="project" value="TreeGrafter"/>
</dbReference>
<dbReference type="STRING" id="318479.A0A0N4UFQ1"/>
<dbReference type="PANTHER" id="PTHR23349">
    <property type="entry name" value="BASIC HELIX-LOOP-HELIX TRANSCRIPTION FACTOR, TWIST"/>
    <property type="match status" value="1"/>
</dbReference>
<dbReference type="PANTHER" id="PTHR23349:SF108">
    <property type="entry name" value="BHLH DOMAIN-CONTAINING PROTEIN"/>
    <property type="match status" value="1"/>
</dbReference>
<evidence type="ECO:0000313" key="5">
    <source>
        <dbReference type="Proteomes" id="UP000274756"/>
    </source>
</evidence>
<dbReference type="PROSITE" id="PS50888">
    <property type="entry name" value="BHLH"/>
    <property type="match status" value="1"/>
</dbReference>
<dbReference type="SMART" id="SM00353">
    <property type="entry name" value="HLH"/>
    <property type="match status" value="1"/>
</dbReference>
<evidence type="ECO:0000256" key="1">
    <source>
        <dbReference type="ARBA" id="ARBA00023125"/>
    </source>
</evidence>
<evidence type="ECO:0000313" key="6">
    <source>
        <dbReference type="WBParaSite" id="DME_0000627801-mRNA-1"/>
    </source>
</evidence>
<dbReference type="OrthoDB" id="5976910at2759"/>
<dbReference type="CDD" id="cd19724">
    <property type="entry name" value="bHLH_TS_ASCL3_like"/>
    <property type="match status" value="1"/>
</dbReference>
<gene>
    <name evidence="3" type="ORF">DME_LOCUS1175</name>
</gene>
<dbReference type="Proteomes" id="UP000274756">
    <property type="component" value="Unassembled WGS sequence"/>
</dbReference>
<reference evidence="3 5" key="2">
    <citation type="submission" date="2018-11" db="EMBL/GenBank/DDBJ databases">
        <authorList>
            <consortium name="Pathogen Informatics"/>
        </authorList>
    </citation>
    <scope>NUCLEOTIDE SEQUENCE [LARGE SCALE GENOMIC DNA]</scope>
</reference>
<sequence>MSKFDRISPFAPEARVPLQSELDEANFGTAVWKRNERERFRVRCVNDGYERLREHLPLSDGNRRISKVDTLRLAIRYIKHLEAILNSSDHWSHCECFDSFQTESEQNAERMRQIGRKRRSPI</sequence>